<evidence type="ECO:0000256" key="1">
    <source>
        <dbReference type="SAM" id="MobiDB-lite"/>
    </source>
</evidence>
<accession>Q09JF7</accession>
<evidence type="ECO:0000313" key="2">
    <source>
        <dbReference type="EMBL" id="ABI52806.1"/>
    </source>
</evidence>
<dbReference type="SUPFAM" id="SSF55816">
    <property type="entry name" value="5'-nucleotidase (syn. UDP-sugar hydrolase), C-terminal domain"/>
    <property type="match status" value="1"/>
</dbReference>
<feature type="non-terminal residue" evidence="2">
    <location>
        <position position="1"/>
    </location>
</feature>
<dbReference type="AlphaFoldDB" id="Q09JF7"/>
<name>Q09JF7_ARGMO</name>
<organism evidence="2">
    <name type="scientific">Argas monolakensis</name>
    <name type="common">Mono lake bird tick</name>
    <dbReference type="NCBI Taxonomy" id="34602"/>
    <lineage>
        <taxon>Eukaryota</taxon>
        <taxon>Metazoa</taxon>
        <taxon>Ecdysozoa</taxon>
        <taxon>Arthropoda</taxon>
        <taxon>Chelicerata</taxon>
        <taxon>Arachnida</taxon>
        <taxon>Acari</taxon>
        <taxon>Parasitiformes</taxon>
        <taxon>Ixodida</taxon>
        <taxon>Ixodoidea</taxon>
        <taxon>Argasidae</taxon>
        <taxon>Argasinae</taxon>
        <taxon>Argas</taxon>
    </lineage>
</organism>
<dbReference type="EMBL" id="DQ886889">
    <property type="protein sequence ID" value="ABI52806.1"/>
    <property type="molecule type" value="mRNA"/>
</dbReference>
<reference evidence="2" key="1">
    <citation type="journal article" date="2008" name="Insect Biochem. Mol. Biol.">
        <title>Comparative sialomics between hard and soft ticks: implications for the evolution of blood-feeding behavior.</title>
        <authorList>
            <person name="Mans B.J."/>
            <person name="Andersen J.F."/>
            <person name="Francischetti I.M."/>
            <person name="Valenzuela J.G."/>
            <person name="Schwan T.G."/>
            <person name="Pham V.M."/>
            <person name="Garfield M.K."/>
            <person name="Hammer C.H."/>
            <person name="Ribeiro J.M."/>
        </authorList>
    </citation>
    <scope>NUCLEOTIDE SEQUENCE</scope>
    <source>
        <strain evidence="2">AM-918</strain>
        <tissue evidence="2">Adult salivary gland</tissue>
    </source>
</reference>
<protein>
    <submittedName>
        <fullName evidence="2">5'-nucleotidase/apyrase</fullName>
    </submittedName>
</protein>
<feature type="compositionally biased region" description="Basic and acidic residues" evidence="1">
    <location>
        <begin position="75"/>
        <end position="89"/>
    </location>
</feature>
<sequence length="89" mass="10091">AGGIRPGYKLTLVVTTSYIWRGGDGFKFNSTVKMETKGVLDSDVYIPYIQKMSPMKTAVEGRTTVRNMPKRKVTGRSDEDTSWKKEIWV</sequence>
<dbReference type="Gene3D" id="3.90.780.10">
    <property type="entry name" value="5'-Nucleotidase, C-terminal domain"/>
    <property type="match status" value="1"/>
</dbReference>
<dbReference type="GO" id="GO:0009166">
    <property type="term" value="P:nucleotide catabolic process"/>
    <property type="evidence" value="ECO:0007669"/>
    <property type="project" value="InterPro"/>
</dbReference>
<dbReference type="InterPro" id="IPR036907">
    <property type="entry name" value="5'-Nucleotdase_C_sf"/>
</dbReference>
<proteinExistence type="evidence at transcript level"/>
<dbReference type="GO" id="GO:0016787">
    <property type="term" value="F:hydrolase activity"/>
    <property type="evidence" value="ECO:0007669"/>
    <property type="project" value="InterPro"/>
</dbReference>
<feature type="region of interest" description="Disordered" evidence="1">
    <location>
        <begin position="63"/>
        <end position="89"/>
    </location>
</feature>